<name>A0ABT6DLS0_9BACT</name>
<sequence length="185" mass="20789">MKKIILSALTLWTINSLAAPAIPELPTDACERGVCTEKMRSVLNNFNSTPFAVKLTPGVYSGECNHSDRTLDPNVTHYAEILIDNLENGTPYFSSIFAFFFPENPYASWDLARARQSTTDNWKRYGKIVEGSQASRIEVYEDEGAPVNAYYMRQDPQTGTIYYIIYFGFGSQNSTSFCTMTPNSL</sequence>
<evidence type="ECO:0000313" key="2">
    <source>
        <dbReference type="EMBL" id="MDG0817825.1"/>
    </source>
</evidence>
<proteinExistence type="predicted"/>
<accession>A0ABT6DLS0</accession>
<feature type="chain" id="PRO_5045289352" description="Secreted protein" evidence="1">
    <location>
        <begin position="19"/>
        <end position="185"/>
    </location>
</feature>
<dbReference type="RefSeq" id="WP_277579296.1">
    <property type="nucleotide sequence ID" value="NZ_JANRMI010000004.1"/>
</dbReference>
<evidence type="ECO:0000313" key="3">
    <source>
        <dbReference type="Proteomes" id="UP001152321"/>
    </source>
</evidence>
<dbReference type="EMBL" id="JANRMI010000004">
    <property type="protein sequence ID" value="MDG0817825.1"/>
    <property type="molecule type" value="Genomic_DNA"/>
</dbReference>
<dbReference type="Proteomes" id="UP001152321">
    <property type="component" value="Unassembled WGS sequence"/>
</dbReference>
<reference evidence="2" key="1">
    <citation type="submission" date="2022-08" db="EMBL/GenBank/DDBJ databases">
        <title>Novel Bdellovibrio Species Isolated from Svalbard: Designation Bdellovibrio svalbardensis.</title>
        <authorList>
            <person name="Mitchell R.J."/>
            <person name="Choi S.Y."/>
        </authorList>
    </citation>
    <scope>NUCLEOTIDE SEQUENCE</scope>
    <source>
        <strain evidence="2">PAP01</strain>
    </source>
</reference>
<evidence type="ECO:0000256" key="1">
    <source>
        <dbReference type="SAM" id="SignalP"/>
    </source>
</evidence>
<protein>
    <recommendedName>
        <fullName evidence="4">Secreted protein</fullName>
    </recommendedName>
</protein>
<keyword evidence="3" id="KW-1185">Reference proteome</keyword>
<feature type="signal peptide" evidence="1">
    <location>
        <begin position="1"/>
        <end position="18"/>
    </location>
</feature>
<comment type="caution">
    <text evidence="2">The sequence shown here is derived from an EMBL/GenBank/DDBJ whole genome shotgun (WGS) entry which is preliminary data.</text>
</comment>
<organism evidence="2 3">
    <name type="scientific">Bdellovibrio svalbardensis</name>
    <dbReference type="NCBI Taxonomy" id="2972972"/>
    <lineage>
        <taxon>Bacteria</taxon>
        <taxon>Pseudomonadati</taxon>
        <taxon>Bdellovibrionota</taxon>
        <taxon>Bdellovibrionia</taxon>
        <taxon>Bdellovibrionales</taxon>
        <taxon>Pseudobdellovibrionaceae</taxon>
        <taxon>Bdellovibrio</taxon>
    </lineage>
</organism>
<keyword evidence="1" id="KW-0732">Signal</keyword>
<gene>
    <name evidence="2" type="ORF">NWE73_15695</name>
</gene>
<evidence type="ECO:0008006" key="4">
    <source>
        <dbReference type="Google" id="ProtNLM"/>
    </source>
</evidence>